<dbReference type="Proteomes" id="UP000005012">
    <property type="component" value="Chromosome"/>
</dbReference>
<comment type="subcellular location">
    <subcellularLocation>
        <location evidence="1">Cell membrane</location>
        <topology evidence="1">Multi-pass membrane protein</topology>
    </subcellularLocation>
</comment>
<dbReference type="PANTHER" id="PTHR30443:SF4">
    <property type="entry name" value="PHOSPHOETHANOLAMINE TRANSFERASE OPGE-RELATED"/>
    <property type="match status" value="1"/>
</dbReference>
<dbReference type="OrthoDB" id="9786870at2"/>
<keyword evidence="3" id="KW-0808">Transferase</keyword>
<dbReference type="InterPro" id="IPR040423">
    <property type="entry name" value="PEA_transferase"/>
</dbReference>
<feature type="transmembrane region" description="Helical" evidence="8">
    <location>
        <begin position="31"/>
        <end position="47"/>
    </location>
</feature>
<dbReference type="Pfam" id="PF00884">
    <property type="entry name" value="Sulfatase"/>
    <property type="match status" value="1"/>
</dbReference>
<dbReference type="GO" id="GO:0016776">
    <property type="term" value="F:phosphotransferase activity, phosphate group as acceptor"/>
    <property type="evidence" value="ECO:0007669"/>
    <property type="project" value="TreeGrafter"/>
</dbReference>
<evidence type="ECO:0000256" key="8">
    <source>
        <dbReference type="SAM" id="Phobius"/>
    </source>
</evidence>
<comment type="similarity">
    <text evidence="7">Belongs to the phosphoethanolamine transferase family.</text>
</comment>
<dbReference type="InterPro" id="IPR000917">
    <property type="entry name" value="Sulfatase_N"/>
</dbReference>
<evidence type="ECO:0000313" key="10">
    <source>
        <dbReference type="EMBL" id="AFH93953.1"/>
    </source>
</evidence>
<evidence type="ECO:0000256" key="3">
    <source>
        <dbReference type="ARBA" id="ARBA00022679"/>
    </source>
</evidence>
<evidence type="ECO:0000256" key="4">
    <source>
        <dbReference type="ARBA" id="ARBA00022692"/>
    </source>
</evidence>
<dbReference type="PATRIC" id="fig|1157951.4.peg.2110"/>
<proteinExistence type="inferred from homology"/>
<dbReference type="AlphaFoldDB" id="A0A140NM61"/>
<accession>A0A140NM61</accession>
<dbReference type="PANTHER" id="PTHR30443">
    <property type="entry name" value="INNER MEMBRANE PROTEIN"/>
    <property type="match status" value="1"/>
</dbReference>
<name>A0A140NM61_PROSM</name>
<dbReference type="Gene3D" id="3.40.720.10">
    <property type="entry name" value="Alkaline Phosphatase, subunit A"/>
    <property type="match status" value="1"/>
</dbReference>
<reference evidence="10 11" key="1">
    <citation type="journal article" date="2012" name="J. Bacteriol.">
        <title>Complete Genome Sequence of Providencia stuartii Clinical Isolate MRSN 2154.</title>
        <authorList>
            <person name="Clifford R.J."/>
            <person name="Hang J."/>
            <person name="Riley M.C."/>
            <person name="Onmus-Leone F."/>
            <person name="Kuschner R.A."/>
            <person name="Lesho E.P."/>
            <person name="Waterman P.E."/>
        </authorList>
    </citation>
    <scope>NUCLEOTIDE SEQUENCE [LARGE SCALE GENOMIC DNA]</scope>
    <source>
        <strain evidence="10 11">MRSN 2154</strain>
    </source>
</reference>
<evidence type="ECO:0000256" key="6">
    <source>
        <dbReference type="ARBA" id="ARBA00023136"/>
    </source>
</evidence>
<dbReference type="HOGENOM" id="CLU_039390_4_1_6"/>
<feature type="transmembrane region" description="Helical" evidence="8">
    <location>
        <begin position="133"/>
        <end position="152"/>
    </location>
</feature>
<evidence type="ECO:0000256" key="2">
    <source>
        <dbReference type="ARBA" id="ARBA00022475"/>
    </source>
</evidence>
<keyword evidence="4 8" id="KW-0812">Transmembrane</keyword>
<keyword evidence="2" id="KW-1003">Cell membrane</keyword>
<evidence type="ECO:0000256" key="1">
    <source>
        <dbReference type="ARBA" id="ARBA00004651"/>
    </source>
</evidence>
<dbReference type="GO" id="GO:0009244">
    <property type="term" value="P:lipopolysaccharide core region biosynthetic process"/>
    <property type="evidence" value="ECO:0007669"/>
    <property type="project" value="TreeGrafter"/>
</dbReference>
<reference evidence="11" key="2">
    <citation type="submission" date="2012-04" db="EMBL/GenBank/DDBJ databases">
        <title>Complete genome sequence of Providencia stuartii clinical isolate MRSN 2154.</title>
        <authorList>
            <person name="Clifford R.J."/>
            <person name="Hang J."/>
            <person name="Riley M.C."/>
            <person name="Onmus-Leone F."/>
            <person name="Kuschner R.A."/>
            <person name="Lesho E.P."/>
            <person name="Waterman P.E."/>
        </authorList>
    </citation>
    <scope>NUCLEOTIDE SEQUENCE [LARGE SCALE GENOMIC DNA]</scope>
    <source>
        <strain evidence="11">MRSN 2154</strain>
    </source>
</reference>
<feature type="transmembrane region" description="Helical" evidence="8">
    <location>
        <begin position="103"/>
        <end position="121"/>
    </location>
</feature>
<sequence>MRLFITLIYFLLISAIPALLGGDISLLSKLAITVTGALVMLLCAGIYRTLAGKIITVFVTFLWALNLSVSFFFYQKHDIRFSSSIAETFINTNSSETVGMLSYNKYYVLFYIIVFAVYFLSIRQGAKYLNRKVTWASLGLFCGYLVLIPTYYSALFAKQDSYLLLGEQYLSHTPFYNASALIRNLYENRGIRKISSYTVQYQYDKKETAADVYVLIIGESVRRDHLSLYGYQYDTTPNLNRRKPQMLLFNQAYSPAPVTILSVPVSLSNISFSQMQDKQHYADNIIALANHAGFDTYWISNQGKTNKKTSVISTIASMAKHKKWNEFVGYDEEILDYFDQAISDDPQNGKKKKLIVLHTYGSHEPSCNRFPEDQYQEFSKQEDDNCYDSSIAYTDKFIDKILQKLDGKAATVMYFSDHALQRLDSDRNIHYHHGVNSPRKEAYEIPLFIWYSQSASKPVLNETALNQPYSTANNYWLMSDWLGIQQRSSKACLSPLRECYQPQKMITMIDGNRNLLELNTLPSEQTSPQ</sequence>
<dbReference type="KEGG" id="psi:S70_10475"/>
<keyword evidence="5 8" id="KW-1133">Transmembrane helix</keyword>
<protein>
    <submittedName>
        <fullName evidence="10">Membrane-associated sulfatase</fullName>
    </submittedName>
</protein>
<dbReference type="InterPro" id="IPR017850">
    <property type="entry name" value="Alkaline_phosphatase_core_sf"/>
</dbReference>
<dbReference type="EMBL" id="CP003488">
    <property type="protein sequence ID" value="AFH93953.1"/>
    <property type="molecule type" value="Genomic_DNA"/>
</dbReference>
<feature type="domain" description="Sulfatase N-terminal" evidence="9">
    <location>
        <begin position="213"/>
        <end position="474"/>
    </location>
</feature>
<dbReference type="InterPro" id="IPR058130">
    <property type="entry name" value="PEA_transf_C"/>
</dbReference>
<dbReference type="GO" id="GO:0005886">
    <property type="term" value="C:plasma membrane"/>
    <property type="evidence" value="ECO:0007669"/>
    <property type="project" value="UniProtKB-SubCell"/>
</dbReference>
<dbReference type="SUPFAM" id="SSF53649">
    <property type="entry name" value="Alkaline phosphatase-like"/>
    <property type="match status" value="1"/>
</dbReference>
<evidence type="ECO:0000256" key="7">
    <source>
        <dbReference type="ARBA" id="ARBA00038481"/>
    </source>
</evidence>
<feature type="transmembrane region" description="Helical" evidence="8">
    <location>
        <begin position="54"/>
        <end position="74"/>
    </location>
</feature>
<gene>
    <name evidence="10" type="ordered locus">S70_10475</name>
</gene>
<dbReference type="CDD" id="cd16017">
    <property type="entry name" value="LptA"/>
    <property type="match status" value="1"/>
</dbReference>
<evidence type="ECO:0000259" key="9">
    <source>
        <dbReference type="Pfam" id="PF00884"/>
    </source>
</evidence>
<dbReference type="RefSeq" id="WP_014657162.1">
    <property type="nucleotide sequence ID" value="NC_017731.1"/>
</dbReference>
<evidence type="ECO:0000256" key="5">
    <source>
        <dbReference type="ARBA" id="ARBA00022989"/>
    </source>
</evidence>
<organism evidence="10 11">
    <name type="scientific">Providencia stuartii (strain MRSN 2154)</name>
    <dbReference type="NCBI Taxonomy" id="1157951"/>
    <lineage>
        <taxon>Bacteria</taxon>
        <taxon>Pseudomonadati</taxon>
        <taxon>Pseudomonadota</taxon>
        <taxon>Gammaproteobacteria</taxon>
        <taxon>Enterobacterales</taxon>
        <taxon>Morganellaceae</taxon>
        <taxon>Providencia</taxon>
    </lineage>
</organism>
<evidence type="ECO:0000313" key="11">
    <source>
        <dbReference type="Proteomes" id="UP000005012"/>
    </source>
</evidence>
<keyword evidence="6 8" id="KW-0472">Membrane</keyword>
<dbReference type="GeneID" id="93517249"/>